<feature type="compositionally biased region" description="Basic and acidic residues" evidence="1">
    <location>
        <begin position="60"/>
        <end position="69"/>
    </location>
</feature>
<dbReference type="EMBL" id="JAGTJQ010000012">
    <property type="protein sequence ID" value="KAH7016345.1"/>
    <property type="molecule type" value="Genomic_DNA"/>
</dbReference>
<evidence type="ECO:0000256" key="1">
    <source>
        <dbReference type="SAM" id="MobiDB-lite"/>
    </source>
</evidence>
<evidence type="ECO:0000259" key="2">
    <source>
        <dbReference type="Pfam" id="PF20516"/>
    </source>
</evidence>
<protein>
    <recommendedName>
        <fullName evidence="2">PD-(D/E)XK nuclease-like domain-containing protein</fullName>
    </recommendedName>
</protein>
<evidence type="ECO:0000313" key="3">
    <source>
        <dbReference type="EMBL" id="KAH7016345.1"/>
    </source>
</evidence>
<keyword evidence="4" id="KW-1185">Reference proteome</keyword>
<feature type="compositionally biased region" description="Basic residues" evidence="1">
    <location>
        <begin position="40"/>
        <end position="52"/>
    </location>
</feature>
<evidence type="ECO:0000313" key="4">
    <source>
        <dbReference type="Proteomes" id="UP000756346"/>
    </source>
</evidence>
<gene>
    <name evidence="3" type="ORF">B0I36DRAFT_337407</name>
</gene>
<dbReference type="Pfam" id="PF20516">
    <property type="entry name" value="PDDEXK_12"/>
    <property type="match status" value="1"/>
</dbReference>
<sequence length="485" mass="54396">MSMTDSQGLPSSALVQEWLKTTFDMPAHDPTQNTALDLRPHRRTPSPTKRKRIETDGTSENEHREDDMVGQRYGETPRGSVPTAFVAAAASSSRTTRESDDVFSTISSNSILSGSSATSTTSSRASSPIKRERGMRYADDLPLLRRSLKDPRLPARLGPLLKDVRAVSTKKHIMPLALKEEIEALYSPFEAISDDMFFGGEDDEDESEDGHNQSKVVKVNDDHVKRHRDRLWQLGRICDGTEECSDPSRQTFEVEWNDVVHSPMLRLACRQQSSLRCRNLTSVQVDGRYGDAARTVRRGGGGAATATLCDCRIDFGIFLAPPENSDLQYRIFDLMSRDVDQVRQLNHLNAFEPDWPLAVSVETKRLAPGVEKASGQLASYGRAQLRLMQQFPDPQVEETREKEPAERGIRGGSETILPQLKVVSAQWELSFIVREGPNAVAYGPFDLGNTASLSGCYQVFKSLCILFRWAERECYDWWLRHISVT</sequence>
<feature type="region of interest" description="Disordered" evidence="1">
    <location>
        <begin position="109"/>
        <end position="129"/>
    </location>
</feature>
<feature type="domain" description="PD-(D/E)XK nuclease-like" evidence="2">
    <location>
        <begin position="212"/>
        <end position="474"/>
    </location>
</feature>
<comment type="caution">
    <text evidence="3">The sequence shown here is derived from an EMBL/GenBank/DDBJ whole genome shotgun (WGS) entry which is preliminary data.</text>
</comment>
<name>A0A9P9BME2_9PEZI</name>
<dbReference type="OrthoDB" id="4161186at2759"/>
<dbReference type="InterPro" id="IPR046797">
    <property type="entry name" value="PDDEXK_12"/>
</dbReference>
<dbReference type="AlphaFoldDB" id="A0A9P9BME2"/>
<dbReference type="GeneID" id="70185216"/>
<accession>A0A9P9BME2</accession>
<feature type="region of interest" description="Disordered" evidence="1">
    <location>
        <begin position="23"/>
        <end position="80"/>
    </location>
</feature>
<feature type="compositionally biased region" description="Low complexity" evidence="1">
    <location>
        <begin position="109"/>
        <end position="127"/>
    </location>
</feature>
<dbReference type="RefSeq" id="XP_046005969.1">
    <property type="nucleotide sequence ID" value="XM_046155670.1"/>
</dbReference>
<dbReference type="Proteomes" id="UP000756346">
    <property type="component" value="Unassembled WGS sequence"/>
</dbReference>
<organism evidence="3 4">
    <name type="scientific">Microdochium trichocladiopsis</name>
    <dbReference type="NCBI Taxonomy" id="1682393"/>
    <lineage>
        <taxon>Eukaryota</taxon>
        <taxon>Fungi</taxon>
        <taxon>Dikarya</taxon>
        <taxon>Ascomycota</taxon>
        <taxon>Pezizomycotina</taxon>
        <taxon>Sordariomycetes</taxon>
        <taxon>Xylariomycetidae</taxon>
        <taxon>Xylariales</taxon>
        <taxon>Microdochiaceae</taxon>
        <taxon>Microdochium</taxon>
    </lineage>
</organism>
<proteinExistence type="predicted"/>
<reference evidence="3" key="1">
    <citation type="journal article" date="2021" name="Nat. Commun.">
        <title>Genetic determinants of endophytism in the Arabidopsis root mycobiome.</title>
        <authorList>
            <person name="Mesny F."/>
            <person name="Miyauchi S."/>
            <person name="Thiergart T."/>
            <person name="Pickel B."/>
            <person name="Atanasova L."/>
            <person name="Karlsson M."/>
            <person name="Huettel B."/>
            <person name="Barry K.W."/>
            <person name="Haridas S."/>
            <person name="Chen C."/>
            <person name="Bauer D."/>
            <person name="Andreopoulos W."/>
            <person name="Pangilinan J."/>
            <person name="LaButti K."/>
            <person name="Riley R."/>
            <person name="Lipzen A."/>
            <person name="Clum A."/>
            <person name="Drula E."/>
            <person name="Henrissat B."/>
            <person name="Kohler A."/>
            <person name="Grigoriev I.V."/>
            <person name="Martin F.M."/>
            <person name="Hacquard S."/>
        </authorList>
    </citation>
    <scope>NUCLEOTIDE SEQUENCE</scope>
    <source>
        <strain evidence="3">MPI-CAGE-CH-0230</strain>
    </source>
</reference>